<keyword evidence="2" id="KW-1185">Reference proteome</keyword>
<organism evidence="1 2">
    <name type="scientific">Pleurodeles waltl</name>
    <name type="common">Iberian ribbed newt</name>
    <dbReference type="NCBI Taxonomy" id="8319"/>
    <lineage>
        <taxon>Eukaryota</taxon>
        <taxon>Metazoa</taxon>
        <taxon>Chordata</taxon>
        <taxon>Craniata</taxon>
        <taxon>Vertebrata</taxon>
        <taxon>Euteleostomi</taxon>
        <taxon>Amphibia</taxon>
        <taxon>Batrachia</taxon>
        <taxon>Caudata</taxon>
        <taxon>Salamandroidea</taxon>
        <taxon>Salamandridae</taxon>
        <taxon>Pleurodelinae</taxon>
        <taxon>Pleurodeles</taxon>
    </lineage>
</organism>
<evidence type="ECO:0000313" key="1">
    <source>
        <dbReference type="EMBL" id="KAJ1112225.1"/>
    </source>
</evidence>
<gene>
    <name evidence="1" type="ORF">NDU88_000493</name>
</gene>
<protein>
    <submittedName>
        <fullName evidence="1">Uncharacterized protein</fullName>
    </submittedName>
</protein>
<accession>A0AAV7NBH8</accession>
<evidence type="ECO:0000313" key="2">
    <source>
        <dbReference type="Proteomes" id="UP001066276"/>
    </source>
</evidence>
<dbReference type="Proteomes" id="UP001066276">
    <property type="component" value="Chromosome 8"/>
</dbReference>
<dbReference type="AlphaFoldDB" id="A0AAV7NBH8"/>
<proteinExistence type="predicted"/>
<comment type="caution">
    <text evidence="1">The sequence shown here is derived from an EMBL/GenBank/DDBJ whole genome shotgun (WGS) entry which is preliminary data.</text>
</comment>
<reference evidence="1" key="1">
    <citation type="journal article" date="2022" name="bioRxiv">
        <title>Sequencing and chromosome-scale assembly of the giantPleurodeles waltlgenome.</title>
        <authorList>
            <person name="Brown T."/>
            <person name="Elewa A."/>
            <person name="Iarovenko S."/>
            <person name="Subramanian E."/>
            <person name="Araus A.J."/>
            <person name="Petzold A."/>
            <person name="Susuki M."/>
            <person name="Suzuki K.-i.T."/>
            <person name="Hayashi T."/>
            <person name="Toyoda A."/>
            <person name="Oliveira C."/>
            <person name="Osipova E."/>
            <person name="Leigh N.D."/>
            <person name="Simon A."/>
            <person name="Yun M.H."/>
        </authorList>
    </citation>
    <scope>NUCLEOTIDE SEQUENCE</scope>
    <source>
        <strain evidence="1">20211129_DDA</strain>
        <tissue evidence="1">Liver</tissue>
    </source>
</reference>
<dbReference type="EMBL" id="JANPWB010000012">
    <property type="protein sequence ID" value="KAJ1112225.1"/>
    <property type="molecule type" value="Genomic_DNA"/>
</dbReference>
<name>A0AAV7NBH8_PLEWA</name>
<sequence length="109" mass="11769">MPPASRTRDRAASAGGRAARTRGLGALGAHRCDCGWLCAPLRALLVWFAGGLRVPCSPLRSRSALAPAHADLTRNRNRRGAAFRLPALPLKLIQWLAGSRKRRSHGNLL</sequence>